<dbReference type="PANTHER" id="PTHR43775">
    <property type="entry name" value="FATTY ACID SYNTHASE"/>
    <property type="match status" value="1"/>
</dbReference>
<dbReference type="InterPro" id="IPR014030">
    <property type="entry name" value="Ketoacyl_synth_N"/>
</dbReference>
<dbReference type="InterPro" id="IPR016039">
    <property type="entry name" value="Thiolase-like"/>
</dbReference>
<evidence type="ECO:0000259" key="4">
    <source>
        <dbReference type="PROSITE" id="PS50075"/>
    </source>
</evidence>
<dbReference type="PROSITE" id="PS00606">
    <property type="entry name" value="KS3_1"/>
    <property type="match status" value="1"/>
</dbReference>
<reference evidence="6 7" key="1">
    <citation type="submission" date="2021-12" db="EMBL/GenBank/DDBJ databases">
        <title>Discovery of the Pendulisporaceae a myxobacterial family with distinct sporulation behavior and unique specialized metabolism.</title>
        <authorList>
            <person name="Garcia R."/>
            <person name="Popoff A."/>
            <person name="Bader C.D."/>
            <person name="Loehr J."/>
            <person name="Walesch S."/>
            <person name="Walt C."/>
            <person name="Boldt J."/>
            <person name="Bunk B."/>
            <person name="Haeckl F.J.F.P.J."/>
            <person name="Gunesch A.P."/>
            <person name="Birkelbach J."/>
            <person name="Nuebel U."/>
            <person name="Pietschmann T."/>
            <person name="Bach T."/>
            <person name="Mueller R."/>
        </authorList>
    </citation>
    <scope>NUCLEOTIDE SEQUENCE [LARGE SCALE GENOMIC DNA]</scope>
    <source>
        <strain evidence="6 7">MSr12523</strain>
    </source>
</reference>
<feature type="domain" description="Carrier" evidence="4">
    <location>
        <begin position="650"/>
        <end position="725"/>
    </location>
</feature>
<accession>A0ABZ2K852</accession>
<evidence type="ECO:0000256" key="1">
    <source>
        <dbReference type="ARBA" id="ARBA00022450"/>
    </source>
</evidence>
<dbReference type="InterPro" id="IPR020841">
    <property type="entry name" value="PKS_Beta-ketoAc_synthase_dom"/>
</dbReference>
<dbReference type="CDD" id="cd00833">
    <property type="entry name" value="PKS"/>
    <property type="match status" value="1"/>
</dbReference>
<dbReference type="Proteomes" id="UP001379533">
    <property type="component" value="Chromosome"/>
</dbReference>
<keyword evidence="3" id="KW-0808">Transferase</keyword>
<dbReference type="Pfam" id="PF02801">
    <property type="entry name" value="Ketoacyl-synt_C"/>
    <property type="match status" value="1"/>
</dbReference>
<dbReference type="SUPFAM" id="SSF53901">
    <property type="entry name" value="Thiolase-like"/>
    <property type="match status" value="1"/>
</dbReference>
<dbReference type="PANTHER" id="PTHR43775:SF37">
    <property type="entry name" value="SI:DKEY-61P9.11"/>
    <property type="match status" value="1"/>
</dbReference>
<organism evidence="6 7">
    <name type="scientific">Pendulispora brunnea</name>
    <dbReference type="NCBI Taxonomy" id="2905690"/>
    <lineage>
        <taxon>Bacteria</taxon>
        <taxon>Pseudomonadati</taxon>
        <taxon>Myxococcota</taxon>
        <taxon>Myxococcia</taxon>
        <taxon>Myxococcales</taxon>
        <taxon>Sorangiineae</taxon>
        <taxon>Pendulisporaceae</taxon>
        <taxon>Pendulispora</taxon>
    </lineage>
</organism>
<dbReference type="Pfam" id="PF22621">
    <property type="entry name" value="CurL-like_PKS_C"/>
    <property type="match status" value="1"/>
</dbReference>
<dbReference type="SUPFAM" id="SSF47336">
    <property type="entry name" value="ACP-like"/>
    <property type="match status" value="1"/>
</dbReference>
<name>A0ABZ2K852_9BACT</name>
<dbReference type="InterPro" id="IPR014031">
    <property type="entry name" value="Ketoacyl_synth_C"/>
</dbReference>
<dbReference type="InterPro" id="IPR018201">
    <property type="entry name" value="Ketoacyl_synth_AS"/>
</dbReference>
<dbReference type="Gene3D" id="3.40.47.10">
    <property type="match status" value="1"/>
</dbReference>
<dbReference type="PROSITE" id="PS50075">
    <property type="entry name" value="CARRIER"/>
    <property type="match status" value="1"/>
</dbReference>
<gene>
    <name evidence="6" type="ORF">LZC95_51635</name>
</gene>
<dbReference type="InterPro" id="IPR006162">
    <property type="entry name" value="Ppantetheine_attach_site"/>
</dbReference>
<proteinExistence type="predicted"/>
<dbReference type="PROSITE" id="PS52004">
    <property type="entry name" value="KS3_2"/>
    <property type="match status" value="1"/>
</dbReference>
<evidence type="ECO:0000256" key="2">
    <source>
        <dbReference type="ARBA" id="ARBA00022553"/>
    </source>
</evidence>
<keyword evidence="7" id="KW-1185">Reference proteome</keyword>
<dbReference type="Pfam" id="PF00109">
    <property type="entry name" value="ketoacyl-synt"/>
    <property type="match status" value="1"/>
</dbReference>
<dbReference type="InterPro" id="IPR009081">
    <property type="entry name" value="PP-bd_ACP"/>
</dbReference>
<dbReference type="EMBL" id="CP089982">
    <property type="protein sequence ID" value="WXA94863.1"/>
    <property type="molecule type" value="Genomic_DNA"/>
</dbReference>
<evidence type="ECO:0000313" key="7">
    <source>
        <dbReference type="Proteomes" id="UP001379533"/>
    </source>
</evidence>
<sequence length="730" mass="76789">MNEAIEAISQLLADLTPEDRAALATLLGQAPSAIAIVGTACRFPGGADDEERFWTLLREGRDGISEVPRERWDVDAYYDPDPQALGKSYTRYGGFLEGVDRFDAPFFEISPREARSMDPQQRMLLEVCWEALERAGLAADELSGRSVGVFVGSCLRDYELLVQQAGVNDFDAHTVTGGLSSVLAGRISHVLGLHGPSMALDTACSSSLVAIHLACQSLRSGECELALAAGVNLILAPEGMVMLSRLGALAPDGRCKTFDVRANGFARGEGCGVLVLKRLSDAVAADDDILAVIRGSAVNHDGRSAGLAAPNGVAQRAVVARALESAGVSPDSIGYLEAHGTGTPLGDPIEVDSLKHTFRARADGSHCRLGSVKTNVGHLEAAAGVASVLKVALAMKNEAIPPHLHFTSLNPRISLEGSPFVIPTRLEPWPRGKTPRFAGVSSFGLSGTNAHVVMEEAPAKRQHAIRDVGGARVLTLSAKSPRALKALAERYADLLASAGGPSLADVAYSANTGRARFGCRLALVARDGAQAAAQLRAFIEDRPAAGLYAAVLAPGARPQATTHGEEAHVAPETLAQAFVAGAKIDWAAVHRALPGQRVPIPTYPFERERHWIDVAVRAPEASPAAPEAPPAGGPPLVAAIAPVAPAEREGFLIGYIGKIVRTILLLDETVPLDPDRRLDELGMDSLLALDLVNALNAETGLDLPMELLLQHPNLGSIARYVDGCLAGATE</sequence>
<dbReference type="Gene3D" id="1.10.1200.10">
    <property type="entry name" value="ACP-like"/>
    <property type="match status" value="1"/>
</dbReference>
<dbReference type="InterPro" id="IPR036736">
    <property type="entry name" value="ACP-like_sf"/>
</dbReference>
<dbReference type="Pfam" id="PF00550">
    <property type="entry name" value="PP-binding"/>
    <property type="match status" value="1"/>
</dbReference>
<dbReference type="SMART" id="SM00823">
    <property type="entry name" value="PKS_PP"/>
    <property type="match status" value="1"/>
</dbReference>
<dbReference type="RefSeq" id="WP_394845473.1">
    <property type="nucleotide sequence ID" value="NZ_CP089982.1"/>
</dbReference>
<evidence type="ECO:0000313" key="6">
    <source>
        <dbReference type="EMBL" id="WXA94863.1"/>
    </source>
</evidence>
<dbReference type="InterPro" id="IPR020806">
    <property type="entry name" value="PKS_PP-bd"/>
</dbReference>
<dbReference type="SMART" id="SM00825">
    <property type="entry name" value="PKS_KS"/>
    <property type="match status" value="1"/>
</dbReference>
<feature type="domain" description="Ketosynthase family 3 (KS3)" evidence="5">
    <location>
        <begin position="31"/>
        <end position="456"/>
    </location>
</feature>
<dbReference type="InterPro" id="IPR050091">
    <property type="entry name" value="PKS_NRPS_Biosynth_Enz"/>
</dbReference>
<dbReference type="Gene3D" id="3.30.70.3290">
    <property type="match status" value="1"/>
</dbReference>
<keyword evidence="2" id="KW-0597">Phosphoprotein</keyword>
<dbReference type="PROSITE" id="PS00012">
    <property type="entry name" value="PHOSPHOPANTETHEINE"/>
    <property type="match status" value="1"/>
</dbReference>
<evidence type="ECO:0000256" key="3">
    <source>
        <dbReference type="ARBA" id="ARBA00022679"/>
    </source>
</evidence>
<keyword evidence="1" id="KW-0596">Phosphopantetheine</keyword>
<evidence type="ECO:0000259" key="5">
    <source>
        <dbReference type="PROSITE" id="PS52004"/>
    </source>
</evidence>
<protein>
    <submittedName>
        <fullName evidence="6">Phosphopantetheine-binding protein</fullName>
    </submittedName>
</protein>